<comment type="caution">
    <text evidence="5">The sequence shown here is derived from an EMBL/GenBank/DDBJ whole genome shotgun (WGS) entry which is preliminary data.</text>
</comment>
<keyword evidence="1 2" id="KW-0728">SH3 domain</keyword>
<feature type="domain" description="SH3" evidence="4">
    <location>
        <begin position="261"/>
        <end position="317"/>
    </location>
</feature>
<dbReference type="PROSITE" id="PS50002">
    <property type="entry name" value="SH3"/>
    <property type="match status" value="1"/>
</dbReference>
<name>A0A8S1H4Z3_9PELO</name>
<evidence type="ECO:0000256" key="2">
    <source>
        <dbReference type="PROSITE-ProRule" id="PRU00192"/>
    </source>
</evidence>
<dbReference type="OrthoDB" id="10255964at2759"/>
<dbReference type="AlphaFoldDB" id="A0A8S1H4Z3"/>
<dbReference type="Proteomes" id="UP000835052">
    <property type="component" value="Unassembled WGS sequence"/>
</dbReference>
<dbReference type="InterPro" id="IPR036028">
    <property type="entry name" value="SH3-like_dom_sf"/>
</dbReference>
<dbReference type="InterPro" id="IPR001452">
    <property type="entry name" value="SH3_domain"/>
</dbReference>
<feature type="region of interest" description="Disordered" evidence="3">
    <location>
        <begin position="60"/>
        <end position="79"/>
    </location>
</feature>
<feature type="region of interest" description="Disordered" evidence="3">
    <location>
        <begin position="225"/>
        <end position="265"/>
    </location>
</feature>
<sequence length="317" mass="36090">MPSPYFVPPPDYDGANAPNPDPFVPTPDYYQTLKGYRRQAYSDQQDFIEREPEEFVVKKYPPKLPPRLNRQTPKLVREEPEVIPKPVEPERREIAPPQVPKKNFISSPRIEEMPPMIKTHSYKEDRVEDVPMYARSTRSHIRNIGVAVLPGIERNVYKSDFAGAAPISAEQNKAFQKHLENHRNFDTMKSLRGISDCPICQMMSKQLGFELPNASRPRLDAIPDEEEAPALSSGPHGSRRRGDVRNLFNAPEEPPEPAPTTSPMTARVKYDYEKKREGEISVVQMEPVEILEMQQGYVLCRKSDGSIGWLLAEILGV</sequence>
<feature type="compositionally biased region" description="Pro residues" evidence="3">
    <location>
        <begin position="1"/>
        <end position="11"/>
    </location>
</feature>
<gene>
    <name evidence="5" type="ORF">CAUJ_LOCUS6380</name>
</gene>
<reference evidence="5" key="1">
    <citation type="submission" date="2020-10" db="EMBL/GenBank/DDBJ databases">
        <authorList>
            <person name="Kikuchi T."/>
        </authorList>
    </citation>
    <scope>NUCLEOTIDE SEQUENCE</scope>
    <source>
        <strain evidence="5">NKZ352</strain>
    </source>
</reference>
<accession>A0A8S1H4Z3</accession>
<dbReference type="EMBL" id="CAJGYM010000016">
    <property type="protein sequence ID" value="CAD6190461.1"/>
    <property type="molecule type" value="Genomic_DNA"/>
</dbReference>
<evidence type="ECO:0000259" key="4">
    <source>
        <dbReference type="PROSITE" id="PS50002"/>
    </source>
</evidence>
<dbReference type="SUPFAM" id="SSF50044">
    <property type="entry name" value="SH3-domain"/>
    <property type="match status" value="1"/>
</dbReference>
<proteinExistence type="predicted"/>
<evidence type="ECO:0000256" key="3">
    <source>
        <dbReference type="SAM" id="MobiDB-lite"/>
    </source>
</evidence>
<evidence type="ECO:0000256" key="1">
    <source>
        <dbReference type="ARBA" id="ARBA00022443"/>
    </source>
</evidence>
<feature type="region of interest" description="Disordered" evidence="3">
    <location>
        <begin position="1"/>
        <end position="29"/>
    </location>
</feature>
<protein>
    <recommendedName>
        <fullName evidence="4">SH3 domain-containing protein</fullName>
    </recommendedName>
</protein>
<evidence type="ECO:0000313" key="6">
    <source>
        <dbReference type="Proteomes" id="UP000835052"/>
    </source>
</evidence>
<dbReference type="Gene3D" id="2.30.30.40">
    <property type="entry name" value="SH3 Domains"/>
    <property type="match status" value="1"/>
</dbReference>
<keyword evidence="6" id="KW-1185">Reference proteome</keyword>
<evidence type="ECO:0000313" key="5">
    <source>
        <dbReference type="EMBL" id="CAD6190461.1"/>
    </source>
</evidence>
<organism evidence="5 6">
    <name type="scientific">Caenorhabditis auriculariae</name>
    <dbReference type="NCBI Taxonomy" id="2777116"/>
    <lineage>
        <taxon>Eukaryota</taxon>
        <taxon>Metazoa</taxon>
        <taxon>Ecdysozoa</taxon>
        <taxon>Nematoda</taxon>
        <taxon>Chromadorea</taxon>
        <taxon>Rhabditida</taxon>
        <taxon>Rhabditina</taxon>
        <taxon>Rhabditomorpha</taxon>
        <taxon>Rhabditoidea</taxon>
        <taxon>Rhabditidae</taxon>
        <taxon>Peloderinae</taxon>
        <taxon>Caenorhabditis</taxon>
    </lineage>
</organism>